<dbReference type="Proteomes" id="UP001156629">
    <property type="component" value="Unassembled WGS sequence"/>
</dbReference>
<keyword evidence="1" id="KW-0812">Transmembrane</keyword>
<evidence type="ECO:0000313" key="3">
    <source>
        <dbReference type="Proteomes" id="UP001156629"/>
    </source>
</evidence>
<evidence type="ECO:0000256" key="1">
    <source>
        <dbReference type="SAM" id="Phobius"/>
    </source>
</evidence>
<dbReference type="EMBL" id="BSNV01000035">
    <property type="protein sequence ID" value="GLQ66868.1"/>
    <property type="molecule type" value="Genomic_DNA"/>
</dbReference>
<protein>
    <submittedName>
        <fullName evidence="2">Uncharacterized protein</fullName>
    </submittedName>
</protein>
<comment type="caution">
    <text evidence="2">The sequence shown here is derived from an EMBL/GenBank/DDBJ whole genome shotgun (WGS) entry which is preliminary data.</text>
</comment>
<sequence length="73" mass="8200">MRNTNIRLILSSVVVIIVCTCALVRKLIPFLSAEENHSYSSIIVSGFLFFSVICSFYLLTESVNNIKNNSENL</sequence>
<accession>A0ABQ5WUT6</accession>
<keyword evidence="3" id="KW-1185">Reference proteome</keyword>
<name>A0ABQ5WUT6_9PROT</name>
<organism evidence="2 3">
    <name type="scientific">Gluconobacter kondonii</name>
    <dbReference type="NCBI Taxonomy" id="941463"/>
    <lineage>
        <taxon>Bacteria</taxon>
        <taxon>Pseudomonadati</taxon>
        <taxon>Pseudomonadota</taxon>
        <taxon>Alphaproteobacteria</taxon>
        <taxon>Acetobacterales</taxon>
        <taxon>Acetobacteraceae</taxon>
        <taxon>Gluconobacter</taxon>
    </lineage>
</organism>
<evidence type="ECO:0000313" key="2">
    <source>
        <dbReference type="EMBL" id="GLQ66868.1"/>
    </source>
</evidence>
<feature type="transmembrane region" description="Helical" evidence="1">
    <location>
        <begin position="7"/>
        <end position="28"/>
    </location>
</feature>
<feature type="transmembrane region" description="Helical" evidence="1">
    <location>
        <begin position="40"/>
        <end position="59"/>
    </location>
</feature>
<reference evidence="3" key="1">
    <citation type="journal article" date="2019" name="Int. J. Syst. Evol. Microbiol.">
        <title>The Global Catalogue of Microorganisms (GCM) 10K type strain sequencing project: providing services to taxonomists for standard genome sequencing and annotation.</title>
        <authorList>
            <consortium name="The Broad Institute Genomics Platform"/>
            <consortium name="The Broad Institute Genome Sequencing Center for Infectious Disease"/>
            <person name="Wu L."/>
            <person name="Ma J."/>
        </authorList>
    </citation>
    <scope>NUCLEOTIDE SEQUENCE [LARGE SCALE GENOMIC DNA]</scope>
    <source>
        <strain evidence="3">NBRC 3266</strain>
    </source>
</reference>
<proteinExistence type="predicted"/>
<gene>
    <name evidence="2" type="ORF">GCM10007870_24530</name>
</gene>
<keyword evidence="1" id="KW-0472">Membrane</keyword>
<keyword evidence="1" id="KW-1133">Transmembrane helix</keyword>